<dbReference type="PRINTS" id="PR00344">
    <property type="entry name" value="BCTRLSENSOR"/>
</dbReference>
<dbReference type="AlphaFoldDB" id="B5EDE6"/>
<keyword evidence="4" id="KW-0808">Transferase</keyword>
<dbReference type="InterPro" id="IPR004358">
    <property type="entry name" value="Sig_transdc_His_kin-like_C"/>
</dbReference>
<keyword evidence="3" id="KW-0597">Phosphoprotein</keyword>
<dbReference type="GO" id="GO:0000156">
    <property type="term" value="F:phosphorelay response regulator activity"/>
    <property type="evidence" value="ECO:0007669"/>
    <property type="project" value="TreeGrafter"/>
</dbReference>
<sequence>MKKQEGEIQELACVQGQQSALASDQESRLALCQAKLAETEALLKQEQQGRCKAEREVALLAQELESFSYSVSHDLRAPLRHLVGFSSALVEDYNEQLEPTAQSYLDCITRSARKMEDLLEALLFLSRVTKQDLTLVEVDLAALARQYAGSLQQAAPARQVEFRIAEELPVKADPQLMRTVIEQLLGNAWKFTAKKERATVEFGEKKEGDSTVYYIRDDGAGFDLRFAQRLFAPFQRMHREEEFPGLGIGLATAQRIVHRHGGRIWAEAEVGNGATICFTLCP</sequence>
<dbReference type="Gene3D" id="1.10.287.130">
    <property type="match status" value="1"/>
</dbReference>
<dbReference type="InterPro" id="IPR036890">
    <property type="entry name" value="HATPase_C_sf"/>
</dbReference>
<dbReference type="EC" id="2.7.13.3" evidence="2"/>
<dbReference type="Gene3D" id="3.30.565.10">
    <property type="entry name" value="Histidine kinase-like ATPase, C-terminal domain"/>
    <property type="match status" value="1"/>
</dbReference>
<evidence type="ECO:0000256" key="2">
    <source>
        <dbReference type="ARBA" id="ARBA00012438"/>
    </source>
</evidence>
<dbReference type="Proteomes" id="UP000008825">
    <property type="component" value="Chromosome"/>
</dbReference>
<feature type="domain" description="Histidine kinase" evidence="6">
    <location>
        <begin position="70"/>
        <end position="282"/>
    </location>
</feature>
<dbReference type="GO" id="GO:0000155">
    <property type="term" value="F:phosphorelay sensor kinase activity"/>
    <property type="evidence" value="ECO:0007669"/>
    <property type="project" value="InterPro"/>
</dbReference>
<proteinExistence type="predicted"/>
<accession>B5EDE6</accession>
<dbReference type="EMBL" id="CP001124">
    <property type="protein sequence ID" value="ACH39142.1"/>
    <property type="molecule type" value="Genomic_DNA"/>
</dbReference>
<dbReference type="PANTHER" id="PTHR42878:SF15">
    <property type="entry name" value="BACTERIOPHYTOCHROME"/>
    <property type="match status" value="1"/>
</dbReference>
<dbReference type="KEGG" id="gbm:Gbem_2129"/>
<reference evidence="7 8" key="2">
    <citation type="journal article" date="2010" name="BMC Genomics">
        <title>The genome of Geobacter bemidjiensis, exemplar for the subsurface clade of Geobacter species that predominate in Fe(III)-reducing subsurface environments.</title>
        <authorList>
            <person name="Aklujkar M."/>
            <person name="Young N.D."/>
            <person name="Holmes D."/>
            <person name="Chavan M."/>
            <person name="Risso C."/>
            <person name="Kiss H.E."/>
            <person name="Han C.S."/>
            <person name="Land M.L."/>
            <person name="Lovley D.R."/>
        </authorList>
    </citation>
    <scope>NUCLEOTIDE SEQUENCE [LARGE SCALE GENOMIC DNA]</scope>
    <source>
        <strain evidence="8">ATCC BAA-1014 / DSM 16622 / JCM 12645 / Bem</strain>
    </source>
</reference>
<evidence type="ECO:0000256" key="3">
    <source>
        <dbReference type="ARBA" id="ARBA00022553"/>
    </source>
</evidence>
<evidence type="ECO:0000256" key="5">
    <source>
        <dbReference type="ARBA" id="ARBA00022777"/>
    </source>
</evidence>
<dbReference type="PANTHER" id="PTHR42878">
    <property type="entry name" value="TWO-COMPONENT HISTIDINE KINASE"/>
    <property type="match status" value="1"/>
</dbReference>
<keyword evidence="5 7" id="KW-0418">Kinase</keyword>
<dbReference type="Pfam" id="PF00512">
    <property type="entry name" value="HisKA"/>
    <property type="match status" value="1"/>
</dbReference>
<protein>
    <recommendedName>
        <fullName evidence="2">histidine kinase</fullName>
        <ecNumber evidence="2">2.7.13.3</ecNumber>
    </recommendedName>
</protein>
<gene>
    <name evidence="7" type="ordered locus">Gbem_2129</name>
</gene>
<dbReference type="InterPro" id="IPR003661">
    <property type="entry name" value="HisK_dim/P_dom"/>
</dbReference>
<evidence type="ECO:0000259" key="6">
    <source>
        <dbReference type="PROSITE" id="PS50109"/>
    </source>
</evidence>
<dbReference type="GO" id="GO:0007234">
    <property type="term" value="P:osmosensory signaling via phosphorelay pathway"/>
    <property type="evidence" value="ECO:0007669"/>
    <property type="project" value="TreeGrafter"/>
</dbReference>
<dbReference type="SMART" id="SM00388">
    <property type="entry name" value="HisKA"/>
    <property type="match status" value="1"/>
</dbReference>
<dbReference type="OrthoDB" id="5389501at2"/>
<name>B5EDE6_CITBB</name>
<dbReference type="GO" id="GO:0030295">
    <property type="term" value="F:protein kinase activator activity"/>
    <property type="evidence" value="ECO:0007669"/>
    <property type="project" value="TreeGrafter"/>
</dbReference>
<comment type="catalytic activity">
    <reaction evidence="1">
        <text>ATP + protein L-histidine = ADP + protein N-phospho-L-histidine.</text>
        <dbReference type="EC" id="2.7.13.3"/>
    </reaction>
</comment>
<dbReference type="STRING" id="404380.Gbem_2129"/>
<dbReference type="InterPro" id="IPR005467">
    <property type="entry name" value="His_kinase_dom"/>
</dbReference>
<evidence type="ECO:0000256" key="1">
    <source>
        <dbReference type="ARBA" id="ARBA00000085"/>
    </source>
</evidence>
<evidence type="ECO:0000256" key="4">
    <source>
        <dbReference type="ARBA" id="ARBA00022679"/>
    </source>
</evidence>
<dbReference type="FunFam" id="3.30.565.10:FF:000006">
    <property type="entry name" value="Sensor histidine kinase WalK"/>
    <property type="match status" value="1"/>
</dbReference>
<dbReference type="InterPro" id="IPR036097">
    <property type="entry name" value="HisK_dim/P_sf"/>
</dbReference>
<dbReference type="CDD" id="cd00082">
    <property type="entry name" value="HisKA"/>
    <property type="match status" value="1"/>
</dbReference>
<dbReference type="eggNOG" id="COG4251">
    <property type="taxonomic scope" value="Bacteria"/>
</dbReference>
<dbReference type="SUPFAM" id="SSF55874">
    <property type="entry name" value="ATPase domain of HSP90 chaperone/DNA topoisomerase II/histidine kinase"/>
    <property type="match status" value="1"/>
</dbReference>
<evidence type="ECO:0000313" key="7">
    <source>
        <dbReference type="EMBL" id="ACH39142.1"/>
    </source>
</evidence>
<keyword evidence="8" id="KW-1185">Reference proteome</keyword>
<dbReference type="RefSeq" id="WP_012530562.1">
    <property type="nucleotide sequence ID" value="NC_011146.1"/>
</dbReference>
<dbReference type="Pfam" id="PF02518">
    <property type="entry name" value="HATPase_c"/>
    <property type="match status" value="1"/>
</dbReference>
<dbReference type="SMART" id="SM00387">
    <property type="entry name" value="HATPase_c"/>
    <property type="match status" value="1"/>
</dbReference>
<reference evidence="7 8" key="1">
    <citation type="submission" date="2008-07" db="EMBL/GenBank/DDBJ databases">
        <title>Complete sequence of Geobacter bemidjiensis BEM.</title>
        <authorList>
            <consortium name="US DOE Joint Genome Institute"/>
            <person name="Lucas S."/>
            <person name="Copeland A."/>
            <person name="Lapidus A."/>
            <person name="Glavina del Rio T."/>
            <person name="Dalin E."/>
            <person name="Tice H."/>
            <person name="Bruce D."/>
            <person name="Goodwin L."/>
            <person name="Pitluck S."/>
            <person name="Kiss H."/>
            <person name="Brettin T."/>
            <person name="Detter J.C."/>
            <person name="Han C."/>
            <person name="Kuske C.R."/>
            <person name="Schmutz J."/>
            <person name="Larimer F."/>
            <person name="Land M."/>
            <person name="Hauser L."/>
            <person name="Kyrpides N."/>
            <person name="Lykidis A."/>
            <person name="Lovley D."/>
            <person name="Richardson P."/>
        </authorList>
    </citation>
    <scope>NUCLEOTIDE SEQUENCE [LARGE SCALE GENOMIC DNA]</scope>
    <source>
        <strain evidence="8">ATCC BAA-1014 / DSM 16622 / JCM 12645 / Bem</strain>
    </source>
</reference>
<dbReference type="InterPro" id="IPR050351">
    <property type="entry name" value="BphY/WalK/GraS-like"/>
</dbReference>
<dbReference type="InterPro" id="IPR003594">
    <property type="entry name" value="HATPase_dom"/>
</dbReference>
<dbReference type="HOGENOM" id="CLU_000445_89_1_7"/>
<dbReference type="SUPFAM" id="SSF47384">
    <property type="entry name" value="Homodimeric domain of signal transducing histidine kinase"/>
    <property type="match status" value="1"/>
</dbReference>
<dbReference type="PROSITE" id="PS50109">
    <property type="entry name" value="HIS_KIN"/>
    <property type="match status" value="1"/>
</dbReference>
<evidence type="ECO:0000313" key="8">
    <source>
        <dbReference type="Proteomes" id="UP000008825"/>
    </source>
</evidence>
<organism evidence="7 8">
    <name type="scientific">Citrifermentans bemidjiense (strain ATCC BAA-1014 / DSM 16622 / JCM 12645 / Bem)</name>
    <name type="common">Geobacter bemidjiensis</name>
    <dbReference type="NCBI Taxonomy" id="404380"/>
    <lineage>
        <taxon>Bacteria</taxon>
        <taxon>Pseudomonadati</taxon>
        <taxon>Thermodesulfobacteriota</taxon>
        <taxon>Desulfuromonadia</taxon>
        <taxon>Geobacterales</taxon>
        <taxon>Geobacteraceae</taxon>
        <taxon>Citrifermentans</taxon>
    </lineage>
</organism>